<reference evidence="2 3" key="1">
    <citation type="submission" date="2019-09" db="EMBL/GenBank/DDBJ databases">
        <title>H2 Metabolism Revealed by Metagenomic Analysis in Subglacial Sediment of East Antarctica.</title>
        <authorList>
            <person name="Yang Z."/>
            <person name="Zhang Y."/>
            <person name="Lv Y."/>
            <person name="Yan W."/>
            <person name="Xiao X."/>
            <person name="Sun B."/>
            <person name="Ma H."/>
        </authorList>
    </citation>
    <scope>NUCLEOTIDE SEQUENCE [LARGE SCALE GENOMIC DNA]</scope>
    <source>
        <strain evidence="2">Bin2_2</strain>
    </source>
</reference>
<accession>A0A7C9P981</accession>
<keyword evidence="1" id="KW-0472">Membrane</keyword>
<feature type="transmembrane region" description="Helical" evidence="1">
    <location>
        <begin position="12"/>
        <end position="31"/>
    </location>
</feature>
<dbReference type="InterPro" id="IPR007360">
    <property type="entry name" value="SirB"/>
</dbReference>
<dbReference type="PIRSF" id="PIRSF005610">
    <property type="entry name" value="SirB"/>
    <property type="match status" value="1"/>
</dbReference>
<evidence type="ECO:0000313" key="2">
    <source>
        <dbReference type="EMBL" id="NDP49152.1"/>
    </source>
</evidence>
<proteinExistence type="predicted"/>
<protein>
    <submittedName>
        <fullName evidence="2">SirB2 family protein</fullName>
    </submittedName>
</protein>
<dbReference type="PANTHER" id="PTHR39594:SF1">
    <property type="entry name" value="PROTEIN YCHQ"/>
    <property type="match status" value="1"/>
</dbReference>
<organism evidence="2 3">
    <name type="scientific">Sulfuriferula multivorans</name>
    <dbReference type="NCBI Taxonomy" id="1559896"/>
    <lineage>
        <taxon>Bacteria</taxon>
        <taxon>Pseudomonadati</taxon>
        <taxon>Pseudomonadota</taxon>
        <taxon>Betaproteobacteria</taxon>
        <taxon>Nitrosomonadales</taxon>
        <taxon>Sulfuricellaceae</taxon>
        <taxon>Sulfuriferula</taxon>
    </lineage>
</organism>
<dbReference type="PANTHER" id="PTHR39594">
    <property type="entry name" value="PROTEIN YCHQ"/>
    <property type="match status" value="1"/>
</dbReference>
<sequence length="128" mass="14201">MAYFSLLKQLHLTTLAITLALFILRGVWMMNASPLLQARSVRIVPHVNDALLLASGISLAVLIEQYPLVHGWLTAKFFALVLYIVLGTLALKRGKSQGHRIAAWVAALLVFGYMVAVAMTHNPFPFMR</sequence>
<feature type="transmembrane region" description="Helical" evidence="1">
    <location>
        <begin position="43"/>
        <end position="63"/>
    </location>
</feature>
<feature type="transmembrane region" description="Helical" evidence="1">
    <location>
        <begin position="101"/>
        <end position="119"/>
    </location>
</feature>
<keyword evidence="1" id="KW-1133">Transmembrane helix</keyword>
<dbReference type="EMBL" id="JAAFGW010000218">
    <property type="protein sequence ID" value="NDP49152.1"/>
    <property type="molecule type" value="Genomic_DNA"/>
</dbReference>
<evidence type="ECO:0000313" key="3">
    <source>
        <dbReference type="Proteomes" id="UP000483432"/>
    </source>
</evidence>
<comment type="caution">
    <text evidence="2">The sequence shown here is derived from an EMBL/GenBank/DDBJ whole genome shotgun (WGS) entry which is preliminary data.</text>
</comment>
<keyword evidence="1" id="KW-0812">Transmembrane</keyword>
<dbReference type="GO" id="GO:0005886">
    <property type="term" value="C:plasma membrane"/>
    <property type="evidence" value="ECO:0007669"/>
    <property type="project" value="TreeGrafter"/>
</dbReference>
<dbReference type="Pfam" id="PF04247">
    <property type="entry name" value="SirB"/>
    <property type="match status" value="1"/>
</dbReference>
<dbReference type="AlphaFoldDB" id="A0A7C9P981"/>
<name>A0A7C9P981_9PROT</name>
<dbReference type="Proteomes" id="UP000483432">
    <property type="component" value="Unassembled WGS sequence"/>
</dbReference>
<feature type="transmembrane region" description="Helical" evidence="1">
    <location>
        <begin position="69"/>
        <end position="89"/>
    </location>
</feature>
<evidence type="ECO:0000256" key="1">
    <source>
        <dbReference type="SAM" id="Phobius"/>
    </source>
</evidence>
<gene>
    <name evidence="2" type="ORF">GZ085_12350</name>
</gene>